<dbReference type="Proteomes" id="UP000440498">
    <property type="component" value="Unassembled WGS sequence"/>
</dbReference>
<organism evidence="2 3">
    <name type="scientific">Rugamonas aquatica</name>
    <dbReference type="NCBI Taxonomy" id="2743357"/>
    <lineage>
        <taxon>Bacteria</taxon>
        <taxon>Pseudomonadati</taxon>
        <taxon>Pseudomonadota</taxon>
        <taxon>Betaproteobacteria</taxon>
        <taxon>Burkholderiales</taxon>
        <taxon>Oxalobacteraceae</taxon>
        <taxon>Telluria group</taxon>
        <taxon>Rugamonas</taxon>
    </lineage>
</organism>
<dbReference type="InterPro" id="IPR025479">
    <property type="entry name" value="DUF4329"/>
</dbReference>
<evidence type="ECO:0000259" key="1">
    <source>
        <dbReference type="Pfam" id="PF14220"/>
    </source>
</evidence>
<reference evidence="2 3" key="1">
    <citation type="submission" date="2019-10" db="EMBL/GenBank/DDBJ databases">
        <title>Two novel species isolated from a subtropical stream in China.</title>
        <authorList>
            <person name="Lu H."/>
        </authorList>
    </citation>
    <scope>NUCLEOTIDE SEQUENCE [LARGE SCALE GENOMIC DNA]</scope>
    <source>
        <strain evidence="2 3">FT29W</strain>
    </source>
</reference>
<sequence length="125" mass="14032">MDAASIQTVRDINERSIALDREFIGCIYCNADRLFSYTAPQMGTDRSAPPEAGACPKGKEQAAWYHTRGAYRKSFQNNVFSTPDQWWSDNYFGPGYLGTTDSRILKYPPNGRAYYGVATQIGVTR</sequence>
<feature type="domain" description="DUF4329" evidence="1">
    <location>
        <begin position="3"/>
        <end position="113"/>
    </location>
</feature>
<dbReference type="EMBL" id="WHUG01000007">
    <property type="protein sequence ID" value="MQA40158.1"/>
    <property type="molecule type" value="Genomic_DNA"/>
</dbReference>
<protein>
    <submittedName>
        <fullName evidence="2">DUF4329 domain-containing protein</fullName>
    </submittedName>
</protein>
<keyword evidence="3" id="KW-1185">Reference proteome</keyword>
<evidence type="ECO:0000313" key="2">
    <source>
        <dbReference type="EMBL" id="MQA40158.1"/>
    </source>
</evidence>
<dbReference type="Pfam" id="PF14220">
    <property type="entry name" value="DUF4329"/>
    <property type="match status" value="1"/>
</dbReference>
<dbReference type="AlphaFoldDB" id="A0A6A7N5K5"/>
<accession>A0A6A7N5K5</accession>
<gene>
    <name evidence="2" type="ORF">GEV02_18565</name>
</gene>
<name>A0A6A7N5K5_9BURK</name>
<evidence type="ECO:0000313" key="3">
    <source>
        <dbReference type="Proteomes" id="UP000440498"/>
    </source>
</evidence>
<proteinExistence type="predicted"/>
<comment type="caution">
    <text evidence="2">The sequence shown here is derived from an EMBL/GenBank/DDBJ whole genome shotgun (WGS) entry which is preliminary data.</text>
</comment>